<proteinExistence type="predicted"/>
<organism evidence="3 4">
    <name type="scientific">Stakelama marina</name>
    <dbReference type="NCBI Taxonomy" id="2826939"/>
    <lineage>
        <taxon>Bacteria</taxon>
        <taxon>Pseudomonadati</taxon>
        <taxon>Pseudomonadota</taxon>
        <taxon>Alphaproteobacteria</taxon>
        <taxon>Sphingomonadales</taxon>
        <taxon>Sphingomonadaceae</taxon>
        <taxon>Stakelama</taxon>
    </lineage>
</organism>
<dbReference type="AlphaFoldDB" id="A0A8T4IEC2"/>
<comment type="caution">
    <text evidence="3">The sequence shown here is derived from an EMBL/GenBank/DDBJ whole genome shotgun (WGS) entry which is preliminary data.</text>
</comment>
<dbReference type="InterPro" id="IPR016980">
    <property type="entry name" value="S-AdoMet-dep_MeTrfase_Alr7345"/>
</dbReference>
<sequence>MRPIALALCLSLLSPAPALAQTATSADVAAAVAAPGRSDDAVKLDESRRPAKVLPFLGLKKGDAAADIMAGTGYYSELIARVVGPRGAVLAYEPKQFYDGQQKAVAAWDALKKREPNVTLETYPFDAFSAPAGSFDFVLLHMVYHDLYWQSDKFGIPKTDPARFLAALFRATKPGGIVGVVDHVADPNDDTRATVDRLHRIDPAVIRADFENAGFVLEAESDALRMPSDDHSKLVFDPSVRGKTDRIVYRFRKPA</sequence>
<dbReference type="PIRSF" id="PIRSF031679">
    <property type="entry name" value="Mtase_Alr7345_prd"/>
    <property type="match status" value="1"/>
</dbReference>
<keyword evidence="4" id="KW-1185">Reference proteome</keyword>
<evidence type="ECO:0000256" key="1">
    <source>
        <dbReference type="SAM" id="SignalP"/>
    </source>
</evidence>
<feature type="chain" id="PRO_5035734950" evidence="1">
    <location>
        <begin position="21"/>
        <end position="255"/>
    </location>
</feature>
<keyword evidence="1" id="KW-0732">Signal</keyword>
<feature type="signal peptide" evidence="1">
    <location>
        <begin position="1"/>
        <end position="20"/>
    </location>
</feature>
<name>A0A8T4IEC2_9SPHN</name>
<feature type="domain" description="Methyltransferase type 11" evidence="2">
    <location>
        <begin position="70"/>
        <end position="178"/>
    </location>
</feature>
<dbReference type="Proteomes" id="UP000676996">
    <property type="component" value="Unassembled WGS sequence"/>
</dbReference>
<dbReference type="EMBL" id="JAGRQC010000004">
    <property type="protein sequence ID" value="MBR0553358.1"/>
    <property type="molecule type" value="Genomic_DNA"/>
</dbReference>
<dbReference type="Gene3D" id="3.40.50.150">
    <property type="entry name" value="Vaccinia Virus protein VP39"/>
    <property type="match status" value="1"/>
</dbReference>
<dbReference type="GO" id="GO:0032259">
    <property type="term" value="P:methylation"/>
    <property type="evidence" value="ECO:0007669"/>
    <property type="project" value="UniProtKB-KW"/>
</dbReference>
<accession>A0A8T4IEC2</accession>
<keyword evidence="3" id="KW-0808">Transferase</keyword>
<protein>
    <submittedName>
        <fullName evidence="3">Class I SAM-dependent methyltransferase</fullName>
    </submittedName>
</protein>
<dbReference type="GO" id="GO:0008757">
    <property type="term" value="F:S-adenosylmethionine-dependent methyltransferase activity"/>
    <property type="evidence" value="ECO:0007669"/>
    <property type="project" value="InterPro"/>
</dbReference>
<evidence type="ECO:0000313" key="3">
    <source>
        <dbReference type="EMBL" id="MBR0553358.1"/>
    </source>
</evidence>
<evidence type="ECO:0000313" key="4">
    <source>
        <dbReference type="Proteomes" id="UP000676996"/>
    </source>
</evidence>
<keyword evidence="3" id="KW-0489">Methyltransferase</keyword>
<dbReference type="Pfam" id="PF08241">
    <property type="entry name" value="Methyltransf_11"/>
    <property type="match status" value="1"/>
</dbReference>
<reference evidence="3" key="1">
    <citation type="submission" date="2021-04" db="EMBL/GenBank/DDBJ databases">
        <title>Ouciella asimina sp. nov., isolated from the surface seawater in the hydrothermal field of Okinawa Trough.</title>
        <authorList>
            <person name="Shuang W."/>
        </authorList>
    </citation>
    <scope>NUCLEOTIDE SEQUENCE</scope>
    <source>
        <strain evidence="3">LXI357</strain>
    </source>
</reference>
<dbReference type="SUPFAM" id="SSF53335">
    <property type="entry name" value="S-adenosyl-L-methionine-dependent methyltransferases"/>
    <property type="match status" value="1"/>
</dbReference>
<dbReference type="CDD" id="cd02440">
    <property type="entry name" value="AdoMet_MTases"/>
    <property type="match status" value="1"/>
</dbReference>
<dbReference type="InterPro" id="IPR013216">
    <property type="entry name" value="Methyltransf_11"/>
</dbReference>
<gene>
    <name evidence="3" type="ORF">J7S20_12685</name>
</gene>
<dbReference type="InterPro" id="IPR029063">
    <property type="entry name" value="SAM-dependent_MTases_sf"/>
</dbReference>
<evidence type="ECO:0000259" key="2">
    <source>
        <dbReference type="Pfam" id="PF08241"/>
    </source>
</evidence>